<dbReference type="FunFam" id="2.60.40.10:FF:000495">
    <property type="entry name" value="Periplasmic beta-glucosidase"/>
    <property type="match status" value="1"/>
</dbReference>
<feature type="signal peptide" evidence="7">
    <location>
        <begin position="1"/>
        <end position="18"/>
    </location>
</feature>
<dbReference type="Gene3D" id="3.20.20.300">
    <property type="entry name" value="Glycoside hydrolase, family 3, N-terminal domain"/>
    <property type="match status" value="1"/>
</dbReference>
<dbReference type="GO" id="GO:0008422">
    <property type="term" value="F:beta-glucosidase activity"/>
    <property type="evidence" value="ECO:0007669"/>
    <property type="project" value="UniProtKB-EC"/>
</dbReference>
<accession>A0A7K3WM38</accession>
<evidence type="ECO:0000256" key="6">
    <source>
        <dbReference type="ARBA" id="ARBA00023295"/>
    </source>
</evidence>
<dbReference type="SMART" id="SM01217">
    <property type="entry name" value="Fn3_like"/>
    <property type="match status" value="1"/>
</dbReference>
<dbReference type="InterPro" id="IPR051915">
    <property type="entry name" value="Cellulose_Degrad_GH3"/>
</dbReference>
<evidence type="ECO:0000256" key="7">
    <source>
        <dbReference type="SAM" id="SignalP"/>
    </source>
</evidence>
<sequence>MKTVFYIAFLFICKSLFAQVPVNANEREDEAIYQKVDALISEMTLEEKVGQMTNISLMAIAEGDFWNKRDTVILDTAKMRDLLGNFHVGSVQNLGTYPFSPREWRQNIEIIQDYVKSQTRLKIPVLYAIDAVHGANYSAGSTLFPHQLGMAATWSRDLVEKGAAITSYEIRASGIPMNYAPVLDVCKQPLWGRIFETFGEDTYLTSQLGLATIKGAQGDNQSNPYSSFVCLKHFLAYGAPTNGKDRSPVNLSYRKLRQDYLPPFRAAIDAGALAIMISSAAINGIPSHADEYLITKLLKQELGFRGFTISDWEDVSNLVKTHQVAATEKEAVMLAVNAGLDMCMEPYDASFASDLIELVNEGAVKTSRIDDAVRRILYVKFKIGLFDTIQTDSDLYMDYGSPAFAESSYNAAAESITLLKNTNSQLPLGKNEKVLVTGVASNSLNYLNGAWSRTWSGVDTTFNEWEKETILEAIQNTIGRENSIYAQGTSYDSDVNTKQAIEKAAQADRIIICLGEIPATEKPSDIDALDFPNAQINLVKQLAATGKPITLVLVEARPRIIREIEPLAESILMAYLPGNEGGRAIADVLYGVINPSGKLPITYPKYNNSLWAYDHTRADERDKGFGYDAFDPQYAFGFGLSYTDFAYSDLKISNDTLFSDDSLFVSVKVTNIGSREGKEIVQLYSADQFASIVPTVKQLRRFEKINLQPAETKTVQFSLHPKDLAFVNAKNEWITEPGAFTLMIDTLEVQFLYQESSPKIENLPETMTKRRKKK</sequence>
<dbReference type="InterPro" id="IPR002772">
    <property type="entry name" value="Glyco_hydro_3_C"/>
</dbReference>
<reference evidence="9 10" key="1">
    <citation type="submission" date="2020-02" db="EMBL/GenBank/DDBJ databases">
        <title>Out from the shadows clarifying the taxonomy of the family Cryomorphaceae and related taxa by utilizing the GTDB taxonomic framework.</title>
        <authorList>
            <person name="Bowman J.P."/>
        </authorList>
    </citation>
    <scope>NUCLEOTIDE SEQUENCE [LARGE SCALE GENOMIC DNA]</scope>
    <source>
        <strain evidence="9 10">QSSC 1-22</strain>
    </source>
</reference>
<proteinExistence type="inferred from homology"/>
<dbReference type="InterPro" id="IPR017853">
    <property type="entry name" value="GH"/>
</dbReference>
<dbReference type="PANTHER" id="PTHR30620">
    <property type="entry name" value="PERIPLASMIC BETA-GLUCOSIDASE-RELATED"/>
    <property type="match status" value="1"/>
</dbReference>
<evidence type="ECO:0000256" key="1">
    <source>
        <dbReference type="ARBA" id="ARBA00000448"/>
    </source>
</evidence>
<dbReference type="Pfam" id="PF00933">
    <property type="entry name" value="Glyco_hydro_3"/>
    <property type="match status" value="1"/>
</dbReference>
<dbReference type="Proteomes" id="UP000486602">
    <property type="component" value="Unassembled WGS sequence"/>
</dbReference>
<comment type="caution">
    <text evidence="9">The sequence shown here is derived from an EMBL/GenBank/DDBJ whole genome shotgun (WGS) entry which is preliminary data.</text>
</comment>
<dbReference type="Gene3D" id="3.40.50.1700">
    <property type="entry name" value="Glycoside hydrolase family 3 C-terminal domain"/>
    <property type="match status" value="1"/>
</dbReference>
<organism evidence="9 10">
    <name type="scientific">Cryomorpha ignava</name>
    <dbReference type="NCBI Taxonomy" id="101383"/>
    <lineage>
        <taxon>Bacteria</taxon>
        <taxon>Pseudomonadati</taxon>
        <taxon>Bacteroidota</taxon>
        <taxon>Flavobacteriia</taxon>
        <taxon>Flavobacteriales</taxon>
        <taxon>Cryomorphaceae</taxon>
        <taxon>Cryomorpha</taxon>
    </lineage>
</organism>
<dbReference type="FunFam" id="3.20.20.300:FF:000007">
    <property type="entry name" value="Lysosomal beta glucosidase"/>
    <property type="match status" value="1"/>
</dbReference>
<feature type="chain" id="PRO_5029816192" description="beta-glucosidase" evidence="7">
    <location>
        <begin position="19"/>
        <end position="774"/>
    </location>
</feature>
<dbReference type="PRINTS" id="PR00133">
    <property type="entry name" value="GLHYDRLASE3"/>
</dbReference>
<dbReference type="InterPro" id="IPR026891">
    <property type="entry name" value="Fn3-like"/>
</dbReference>
<dbReference type="EC" id="3.2.1.21" evidence="3"/>
<evidence type="ECO:0000313" key="9">
    <source>
        <dbReference type="EMBL" id="NEN22710.1"/>
    </source>
</evidence>
<keyword evidence="4 7" id="KW-0732">Signal</keyword>
<keyword evidence="6" id="KW-0326">Glycosidase</keyword>
<dbReference type="InterPro" id="IPR036881">
    <property type="entry name" value="Glyco_hydro_3_C_sf"/>
</dbReference>
<keyword evidence="10" id="KW-1185">Reference proteome</keyword>
<dbReference type="Gene3D" id="2.60.40.10">
    <property type="entry name" value="Immunoglobulins"/>
    <property type="match status" value="1"/>
</dbReference>
<dbReference type="InterPro" id="IPR036962">
    <property type="entry name" value="Glyco_hydro_3_N_sf"/>
</dbReference>
<dbReference type="Pfam" id="PF01915">
    <property type="entry name" value="Glyco_hydro_3_C"/>
    <property type="match status" value="1"/>
</dbReference>
<evidence type="ECO:0000259" key="8">
    <source>
        <dbReference type="SMART" id="SM01217"/>
    </source>
</evidence>
<evidence type="ECO:0000256" key="3">
    <source>
        <dbReference type="ARBA" id="ARBA00012744"/>
    </source>
</evidence>
<gene>
    <name evidence="9" type="ORF">G3O08_04220</name>
</gene>
<feature type="domain" description="Fibronectin type III-like" evidence="8">
    <location>
        <begin position="679"/>
        <end position="748"/>
    </location>
</feature>
<dbReference type="SUPFAM" id="SSF52279">
    <property type="entry name" value="Beta-D-glucan exohydrolase, C-terminal domain"/>
    <property type="match status" value="1"/>
</dbReference>
<evidence type="ECO:0000256" key="2">
    <source>
        <dbReference type="ARBA" id="ARBA00005336"/>
    </source>
</evidence>
<dbReference type="Pfam" id="PF14310">
    <property type="entry name" value="Fn3-like"/>
    <property type="match status" value="1"/>
</dbReference>
<evidence type="ECO:0000256" key="5">
    <source>
        <dbReference type="ARBA" id="ARBA00022801"/>
    </source>
</evidence>
<dbReference type="PANTHER" id="PTHR30620:SF16">
    <property type="entry name" value="LYSOSOMAL BETA GLUCOSIDASE"/>
    <property type="match status" value="1"/>
</dbReference>
<evidence type="ECO:0000313" key="10">
    <source>
        <dbReference type="Proteomes" id="UP000486602"/>
    </source>
</evidence>
<name>A0A7K3WM38_9FLAO</name>
<keyword evidence="5" id="KW-0378">Hydrolase</keyword>
<dbReference type="GO" id="GO:0009251">
    <property type="term" value="P:glucan catabolic process"/>
    <property type="evidence" value="ECO:0007669"/>
    <property type="project" value="TreeGrafter"/>
</dbReference>
<dbReference type="EMBL" id="JAAGVY010000004">
    <property type="protein sequence ID" value="NEN22710.1"/>
    <property type="molecule type" value="Genomic_DNA"/>
</dbReference>
<dbReference type="AlphaFoldDB" id="A0A7K3WM38"/>
<dbReference type="InterPro" id="IPR013783">
    <property type="entry name" value="Ig-like_fold"/>
</dbReference>
<comment type="catalytic activity">
    <reaction evidence="1">
        <text>Hydrolysis of terminal, non-reducing beta-D-glucosyl residues with release of beta-D-glucose.</text>
        <dbReference type="EC" id="3.2.1.21"/>
    </reaction>
</comment>
<dbReference type="InterPro" id="IPR001764">
    <property type="entry name" value="Glyco_hydro_3_N"/>
</dbReference>
<evidence type="ECO:0000256" key="4">
    <source>
        <dbReference type="ARBA" id="ARBA00022729"/>
    </source>
</evidence>
<protein>
    <recommendedName>
        <fullName evidence="3">beta-glucosidase</fullName>
        <ecNumber evidence="3">3.2.1.21</ecNumber>
    </recommendedName>
</protein>
<dbReference type="SUPFAM" id="SSF51445">
    <property type="entry name" value="(Trans)glycosidases"/>
    <property type="match status" value="1"/>
</dbReference>
<comment type="similarity">
    <text evidence="2">Belongs to the glycosyl hydrolase 3 family.</text>
</comment>